<gene>
    <name evidence="3" type="ORF">Sjap_023680</name>
</gene>
<accession>A0AAP0EJC4</accession>
<name>A0AAP0EJC4_9MAGN</name>
<dbReference type="AlphaFoldDB" id="A0AAP0EJC4"/>
<keyword evidence="4" id="KW-1185">Reference proteome</keyword>
<dbReference type="Proteomes" id="UP001417504">
    <property type="component" value="Unassembled WGS sequence"/>
</dbReference>
<evidence type="ECO:0000256" key="1">
    <source>
        <dbReference type="SAM" id="Coils"/>
    </source>
</evidence>
<proteinExistence type="predicted"/>
<feature type="coiled-coil region" evidence="1">
    <location>
        <begin position="66"/>
        <end position="93"/>
    </location>
</feature>
<comment type="caution">
    <text evidence="3">The sequence shown here is derived from an EMBL/GenBank/DDBJ whole genome shotgun (WGS) entry which is preliminary data.</text>
</comment>
<evidence type="ECO:0000256" key="2">
    <source>
        <dbReference type="SAM" id="SignalP"/>
    </source>
</evidence>
<dbReference type="EMBL" id="JBBNAE010000010">
    <property type="protein sequence ID" value="KAK9090503.1"/>
    <property type="molecule type" value="Genomic_DNA"/>
</dbReference>
<evidence type="ECO:0000313" key="4">
    <source>
        <dbReference type="Proteomes" id="UP001417504"/>
    </source>
</evidence>
<protein>
    <submittedName>
        <fullName evidence="3">Uncharacterized protein</fullName>
    </submittedName>
</protein>
<feature type="signal peptide" evidence="2">
    <location>
        <begin position="1"/>
        <end position="23"/>
    </location>
</feature>
<sequence>MAFSAKMVAVFACVSVLMLAVAAQEHERQVVKASSPSPPPSRASIVSVPSFAAGLIEDCCGCWIVVDDDLEDYDDLEEKRKNEKKRATELQNGRNYPLFNDTVV</sequence>
<reference evidence="3 4" key="1">
    <citation type="submission" date="2024-01" db="EMBL/GenBank/DDBJ databases">
        <title>Genome assemblies of Stephania.</title>
        <authorList>
            <person name="Yang L."/>
        </authorList>
    </citation>
    <scope>NUCLEOTIDE SEQUENCE [LARGE SCALE GENOMIC DNA]</scope>
    <source>
        <strain evidence="3">QJT</strain>
        <tissue evidence="3">Leaf</tissue>
    </source>
</reference>
<keyword evidence="2" id="KW-0732">Signal</keyword>
<evidence type="ECO:0000313" key="3">
    <source>
        <dbReference type="EMBL" id="KAK9090503.1"/>
    </source>
</evidence>
<organism evidence="3 4">
    <name type="scientific">Stephania japonica</name>
    <dbReference type="NCBI Taxonomy" id="461633"/>
    <lineage>
        <taxon>Eukaryota</taxon>
        <taxon>Viridiplantae</taxon>
        <taxon>Streptophyta</taxon>
        <taxon>Embryophyta</taxon>
        <taxon>Tracheophyta</taxon>
        <taxon>Spermatophyta</taxon>
        <taxon>Magnoliopsida</taxon>
        <taxon>Ranunculales</taxon>
        <taxon>Menispermaceae</taxon>
        <taxon>Menispermoideae</taxon>
        <taxon>Cissampelideae</taxon>
        <taxon>Stephania</taxon>
    </lineage>
</organism>
<feature type="chain" id="PRO_5042849922" evidence="2">
    <location>
        <begin position="24"/>
        <end position="104"/>
    </location>
</feature>
<keyword evidence="1" id="KW-0175">Coiled coil</keyword>